<reference evidence="2" key="1">
    <citation type="journal article" date="2019" name="Int. J. Syst. Evol. Microbiol.">
        <title>The Global Catalogue of Microorganisms (GCM) 10K type strain sequencing project: providing services to taxonomists for standard genome sequencing and annotation.</title>
        <authorList>
            <consortium name="The Broad Institute Genomics Platform"/>
            <consortium name="The Broad Institute Genome Sequencing Center for Infectious Disease"/>
            <person name="Wu L."/>
            <person name="Ma J."/>
        </authorList>
    </citation>
    <scope>NUCLEOTIDE SEQUENCE [LARGE SCALE GENOMIC DNA]</scope>
    <source>
        <strain evidence="2">CECT 8472</strain>
    </source>
</reference>
<sequence>MKTVTTVLALSALVLALGCTPRVSEPPREVVYKNEVRESQSEYRLPLRRGQTALQAEDRRRLDVMAARLLGANEITVTDVAAPRVREEAVAHLKELGLPVRSSGSLRASENSPPEVIVQALQYAVVPPECGDWSLPGGTSHNAVTMSNLGCSNERALGLMVADPRDLVAPGRGLAPMDGVTAVGSIERYRAGELKPFPIGEQ</sequence>
<dbReference type="InterPro" id="IPR019027">
    <property type="entry name" value="Pilus_biogenesis_CpaD-related"/>
</dbReference>
<accession>A0ABV8UK85</accession>
<evidence type="ECO:0000313" key="1">
    <source>
        <dbReference type="EMBL" id="MFC4351025.1"/>
    </source>
</evidence>
<keyword evidence="2" id="KW-1185">Reference proteome</keyword>
<dbReference type="PROSITE" id="PS51257">
    <property type="entry name" value="PROKAR_LIPOPROTEIN"/>
    <property type="match status" value="1"/>
</dbReference>
<dbReference type="Pfam" id="PF09476">
    <property type="entry name" value="Pilus_CpaD"/>
    <property type="match status" value="1"/>
</dbReference>
<dbReference type="RefSeq" id="WP_382421367.1">
    <property type="nucleotide sequence ID" value="NZ_JBHSCW010000003.1"/>
</dbReference>
<gene>
    <name evidence="1" type="ORF">ACFOW6_05660</name>
</gene>
<keyword evidence="1" id="KW-0449">Lipoprotein</keyword>
<name>A0ABV8UK85_9PROT</name>
<dbReference type="Proteomes" id="UP001595799">
    <property type="component" value="Unassembled WGS sequence"/>
</dbReference>
<dbReference type="EMBL" id="JBHSCW010000003">
    <property type="protein sequence ID" value="MFC4351025.1"/>
    <property type="molecule type" value="Genomic_DNA"/>
</dbReference>
<organism evidence="1 2">
    <name type="scientific">Fodinicurvata halophila</name>
    <dbReference type="NCBI Taxonomy" id="1419723"/>
    <lineage>
        <taxon>Bacteria</taxon>
        <taxon>Pseudomonadati</taxon>
        <taxon>Pseudomonadota</taxon>
        <taxon>Alphaproteobacteria</taxon>
        <taxon>Rhodospirillales</taxon>
        <taxon>Rhodovibrionaceae</taxon>
        <taxon>Fodinicurvata</taxon>
    </lineage>
</organism>
<proteinExistence type="predicted"/>
<comment type="caution">
    <text evidence="1">The sequence shown here is derived from an EMBL/GenBank/DDBJ whole genome shotgun (WGS) entry which is preliminary data.</text>
</comment>
<protein>
    <submittedName>
        <fullName evidence="1">CpaD family pilus assembly lipoprotein</fullName>
    </submittedName>
</protein>
<evidence type="ECO:0000313" key="2">
    <source>
        <dbReference type="Proteomes" id="UP001595799"/>
    </source>
</evidence>